<dbReference type="InterPro" id="IPR003593">
    <property type="entry name" value="AAA+_ATPase"/>
</dbReference>
<evidence type="ECO:0000256" key="2">
    <source>
        <dbReference type="ARBA" id="ARBA00022741"/>
    </source>
</evidence>
<keyword evidence="2" id="KW-0547">Nucleotide-binding</keyword>
<dbReference type="SMART" id="SM00382">
    <property type="entry name" value="AAA"/>
    <property type="match status" value="1"/>
</dbReference>
<dbReference type="InterPro" id="IPR027417">
    <property type="entry name" value="P-loop_NTPase"/>
</dbReference>
<keyword evidence="3 5" id="KW-0067">ATP-binding</keyword>
<dbReference type="InterPro" id="IPR003439">
    <property type="entry name" value="ABC_transporter-like_ATP-bd"/>
</dbReference>
<dbReference type="PANTHER" id="PTHR42734">
    <property type="entry name" value="METAL TRANSPORT SYSTEM ATP-BINDING PROTEIN TM_0124-RELATED"/>
    <property type="match status" value="1"/>
</dbReference>
<name>A0A371R204_9CREN</name>
<protein>
    <submittedName>
        <fullName evidence="5">Iron ABC transporter ATP-binding protein</fullName>
    </submittedName>
</protein>
<dbReference type="GO" id="GO:0016887">
    <property type="term" value="F:ATP hydrolysis activity"/>
    <property type="evidence" value="ECO:0007669"/>
    <property type="project" value="InterPro"/>
</dbReference>
<dbReference type="GO" id="GO:0005524">
    <property type="term" value="F:ATP binding"/>
    <property type="evidence" value="ECO:0007669"/>
    <property type="project" value="UniProtKB-KW"/>
</dbReference>
<dbReference type="AlphaFoldDB" id="A0A371R204"/>
<organism evidence="5 8">
    <name type="scientific">Pyrobaculum aerophilum</name>
    <dbReference type="NCBI Taxonomy" id="13773"/>
    <lineage>
        <taxon>Archaea</taxon>
        <taxon>Thermoproteota</taxon>
        <taxon>Thermoprotei</taxon>
        <taxon>Thermoproteales</taxon>
        <taxon>Thermoproteaceae</taxon>
        <taxon>Pyrobaculum</taxon>
    </lineage>
</organism>
<dbReference type="Pfam" id="PF00005">
    <property type="entry name" value="ABC_tran"/>
    <property type="match status" value="1"/>
</dbReference>
<reference evidence="7 8" key="1">
    <citation type="submission" date="2017-07" db="EMBL/GenBank/DDBJ databases">
        <title>Draft genome sequence of aerobic hyperthermophilic archaea, Pyrobaculum aerophilum YKB31 and YKB32.</title>
        <authorList>
            <person name="Mochizuki T."/>
            <person name="Berliner A.J."/>
            <person name="Yoshida-Takashima Y."/>
            <person name="Takaki Y."/>
            <person name="Nunoura T."/>
            <person name="Takai K."/>
        </authorList>
    </citation>
    <scope>NUCLEOTIDE SEQUENCE [LARGE SCALE GENOMIC DNA]</scope>
    <source>
        <strain evidence="5 8">YKB31</strain>
        <strain evidence="6 7">YKB32</strain>
    </source>
</reference>
<keyword evidence="1" id="KW-0813">Transport</keyword>
<dbReference type="InterPro" id="IPR050153">
    <property type="entry name" value="Metal_Ion_Import_ABC"/>
</dbReference>
<evidence type="ECO:0000313" key="5">
    <source>
        <dbReference type="EMBL" id="RFA97575.1"/>
    </source>
</evidence>
<dbReference type="Gene3D" id="3.40.50.300">
    <property type="entry name" value="P-loop containing nucleotide triphosphate hydrolases"/>
    <property type="match status" value="1"/>
</dbReference>
<comment type="caution">
    <text evidence="5">The sequence shown here is derived from an EMBL/GenBank/DDBJ whole genome shotgun (WGS) entry which is preliminary data.</text>
</comment>
<dbReference type="SUPFAM" id="SSF52540">
    <property type="entry name" value="P-loop containing nucleoside triphosphate hydrolases"/>
    <property type="match status" value="1"/>
</dbReference>
<accession>A0A371R204</accession>
<gene>
    <name evidence="5" type="ORF">CGL51_02730</name>
    <name evidence="6" type="ORF">CGL52_03915</name>
</gene>
<dbReference type="OrthoDB" id="24644at2157"/>
<evidence type="ECO:0000313" key="7">
    <source>
        <dbReference type="Proteomes" id="UP000256877"/>
    </source>
</evidence>
<dbReference type="RefSeq" id="WP_116420599.1">
    <property type="nucleotide sequence ID" value="NZ_NMUE01000005.1"/>
</dbReference>
<evidence type="ECO:0000256" key="1">
    <source>
        <dbReference type="ARBA" id="ARBA00022448"/>
    </source>
</evidence>
<dbReference type="PANTHER" id="PTHR42734:SF20">
    <property type="entry name" value="ABC-TYPE IRON(III)-SIDEROPHORE TRANSPORT SYSTEM, ATPASE COMPONENT"/>
    <property type="match status" value="1"/>
</dbReference>
<sequence length="207" mass="22386">MLRYINVSYAVNGKTILRDVTLEINRGEAVALLGKSGAGKTTLLKIGAGILKPTSGIIERHVSRIGYIPQSIGLIEGATVLENVLIASGNPLGIFTGRWPRHLIEKAVQVLRQVGLGDRLREPVANLSGGEKQRVAVARALIYGAEIILADEPVSNLDLQTAEDVLKLLIAFKEKGAVLAVLHDVDLAIKYFDKGCRLEGGKAYRIW</sequence>
<dbReference type="PROSITE" id="PS00211">
    <property type="entry name" value="ABC_TRANSPORTER_1"/>
    <property type="match status" value="1"/>
</dbReference>
<evidence type="ECO:0000313" key="8">
    <source>
        <dbReference type="Proteomes" id="UP000257123"/>
    </source>
</evidence>
<evidence type="ECO:0000256" key="3">
    <source>
        <dbReference type="ARBA" id="ARBA00022840"/>
    </source>
</evidence>
<dbReference type="PROSITE" id="PS50893">
    <property type="entry name" value="ABC_TRANSPORTER_2"/>
    <property type="match status" value="1"/>
</dbReference>
<dbReference type="EMBL" id="NMUE01000005">
    <property type="protein sequence ID" value="RFA97575.1"/>
    <property type="molecule type" value="Genomic_DNA"/>
</dbReference>
<proteinExistence type="predicted"/>
<evidence type="ECO:0000259" key="4">
    <source>
        <dbReference type="PROSITE" id="PS50893"/>
    </source>
</evidence>
<evidence type="ECO:0000313" key="6">
    <source>
        <dbReference type="EMBL" id="RFA99330.1"/>
    </source>
</evidence>
<dbReference type="EMBL" id="NMUF01000007">
    <property type="protein sequence ID" value="RFA99330.1"/>
    <property type="molecule type" value="Genomic_DNA"/>
</dbReference>
<dbReference type="Proteomes" id="UP000257123">
    <property type="component" value="Unassembled WGS sequence"/>
</dbReference>
<dbReference type="Proteomes" id="UP000256877">
    <property type="component" value="Unassembled WGS sequence"/>
</dbReference>
<dbReference type="InterPro" id="IPR017871">
    <property type="entry name" value="ABC_transporter-like_CS"/>
</dbReference>
<feature type="domain" description="ABC transporter" evidence="4">
    <location>
        <begin position="2"/>
        <end position="206"/>
    </location>
</feature>